<feature type="chain" id="PRO_5039453280" evidence="6">
    <location>
        <begin position="22"/>
        <end position="256"/>
    </location>
</feature>
<dbReference type="PANTHER" id="PTHR30632">
    <property type="entry name" value="MOLYBDATE-BINDING PERIPLASMIC PROTEIN"/>
    <property type="match status" value="1"/>
</dbReference>
<feature type="binding site" evidence="5">
    <location>
        <position position="140"/>
    </location>
    <ligand>
        <name>molybdate</name>
        <dbReference type="ChEBI" id="CHEBI:36264"/>
    </ligand>
</feature>
<evidence type="ECO:0000256" key="4">
    <source>
        <dbReference type="ARBA" id="ARBA00022729"/>
    </source>
</evidence>
<keyword evidence="3 5" id="KW-0479">Metal-binding</keyword>
<dbReference type="SUPFAM" id="SSF53850">
    <property type="entry name" value="Periplasmic binding protein-like II"/>
    <property type="match status" value="1"/>
</dbReference>
<proteinExistence type="inferred from homology"/>
<dbReference type="Gene3D" id="3.40.190.10">
    <property type="entry name" value="Periplasmic binding protein-like II"/>
    <property type="match status" value="2"/>
</dbReference>
<dbReference type="InterPro" id="IPR050682">
    <property type="entry name" value="ModA/WtpA"/>
</dbReference>
<name>A0A0A1MMD1_9BACI</name>
<dbReference type="FunFam" id="3.40.190.10:FF:000035">
    <property type="entry name" value="Molybdate ABC transporter substrate-binding protein"/>
    <property type="match status" value="1"/>
</dbReference>
<dbReference type="EMBL" id="CDGG01000001">
    <property type="protein sequence ID" value="CEI80984.1"/>
    <property type="molecule type" value="Genomic_DNA"/>
</dbReference>
<dbReference type="PIRSF" id="PIRSF004846">
    <property type="entry name" value="ModA"/>
    <property type="match status" value="1"/>
</dbReference>
<dbReference type="NCBIfam" id="TIGR01256">
    <property type="entry name" value="modA"/>
    <property type="match status" value="1"/>
</dbReference>
<accession>A0A0A1MMD1</accession>
<dbReference type="AlphaFoldDB" id="A0A0A1MMD1"/>
<evidence type="ECO:0000256" key="3">
    <source>
        <dbReference type="ARBA" id="ARBA00022723"/>
    </source>
</evidence>
<dbReference type="STRING" id="545501.BN997_00797"/>
<dbReference type="Proteomes" id="UP000040453">
    <property type="component" value="Unassembled WGS sequence"/>
</dbReference>
<dbReference type="GO" id="GO:1901359">
    <property type="term" value="F:tungstate binding"/>
    <property type="evidence" value="ECO:0007669"/>
    <property type="project" value="UniProtKB-ARBA"/>
</dbReference>
<evidence type="ECO:0000256" key="1">
    <source>
        <dbReference type="ARBA" id="ARBA00009175"/>
    </source>
</evidence>
<protein>
    <submittedName>
        <fullName evidence="7">Molybdate-binding periplasmic protein</fullName>
    </submittedName>
</protein>
<reference evidence="7 8" key="1">
    <citation type="submission" date="2014-11" db="EMBL/GenBank/DDBJ databases">
        <authorList>
            <person name="Urmite Genomes Urmite Genomes"/>
        </authorList>
    </citation>
    <scope>NUCLEOTIDE SEQUENCE [LARGE SCALE GENOMIC DNA]</scope>
    <source>
        <strain evidence="7 8">Oc5</strain>
    </source>
</reference>
<evidence type="ECO:0000256" key="6">
    <source>
        <dbReference type="SAM" id="SignalP"/>
    </source>
</evidence>
<dbReference type="PROSITE" id="PS51257">
    <property type="entry name" value="PROKAR_LIPOPROTEIN"/>
    <property type="match status" value="1"/>
</dbReference>
<keyword evidence="4 6" id="KW-0732">Signal</keyword>
<dbReference type="GO" id="GO:0015689">
    <property type="term" value="P:molybdate ion transport"/>
    <property type="evidence" value="ECO:0007669"/>
    <property type="project" value="InterPro"/>
</dbReference>
<dbReference type="RefSeq" id="WP_042529820.1">
    <property type="nucleotide sequence ID" value="NZ_CDGG01000001.1"/>
</dbReference>
<feature type="binding site" evidence="5">
    <location>
        <position position="187"/>
    </location>
    <ligand>
        <name>molybdate</name>
        <dbReference type="ChEBI" id="CHEBI:36264"/>
    </ligand>
</feature>
<dbReference type="GO" id="GO:0030973">
    <property type="term" value="F:molybdate ion binding"/>
    <property type="evidence" value="ECO:0007669"/>
    <property type="project" value="TreeGrafter"/>
</dbReference>
<evidence type="ECO:0000313" key="7">
    <source>
        <dbReference type="EMBL" id="CEI80984.1"/>
    </source>
</evidence>
<keyword evidence="2 5" id="KW-0500">Molybdenum</keyword>
<evidence type="ECO:0000313" key="8">
    <source>
        <dbReference type="Proteomes" id="UP000040453"/>
    </source>
</evidence>
<sequence length="256" mass="27792">MRKYSIFIVILILLAGGCSQGGGSETELTISAAASMTASLTELTEMFEEEYPDIHISYNYGGSGSLRKQIEQGAPVDIFLSASSVDYEKLADQDSVDNGKAILTNQLVLIKPKEGDIASLNDFMAGNQVMAIGTPDAVPAGSYAEEALQELDVWEQLEEQSRLIYTKDVTQVLTLVKEGAADVGIVYASDVNDEKDVTVVQTFDSSLHSPIEYYIAALQSEEKEEGVEQAKDAFCQFISSEAANEVFENNGFQPVE</sequence>
<comment type="similarity">
    <text evidence="1">Belongs to the bacterial solute-binding protein ModA family.</text>
</comment>
<dbReference type="InterPro" id="IPR005950">
    <property type="entry name" value="ModA"/>
</dbReference>
<keyword evidence="8" id="KW-1185">Reference proteome</keyword>
<feature type="signal peptide" evidence="6">
    <location>
        <begin position="1"/>
        <end position="21"/>
    </location>
</feature>
<organism evidence="7 8">
    <name type="scientific">Oceanobacillus oncorhynchi</name>
    <dbReference type="NCBI Taxonomy" id="545501"/>
    <lineage>
        <taxon>Bacteria</taxon>
        <taxon>Bacillati</taxon>
        <taxon>Bacillota</taxon>
        <taxon>Bacilli</taxon>
        <taxon>Bacillales</taxon>
        <taxon>Bacillaceae</taxon>
        <taxon>Oceanobacillus</taxon>
    </lineage>
</organism>
<dbReference type="Pfam" id="PF13531">
    <property type="entry name" value="SBP_bac_11"/>
    <property type="match status" value="1"/>
</dbReference>
<gene>
    <name evidence="7" type="primary">modA</name>
    <name evidence="7" type="ORF">BN997_00797</name>
</gene>
<feature type="binding site" evidence="5">
    <location>
        <position position="169"/>
    </location>
    <ligand>
        <name>molybdate</name>
        <dbReference type="ChEBI" id="CHEBI:36264"/>
    </ligand>
</feature>
<evidence type="ECO:0000256" key="2">
    <source>
        <dbReference type="ARBA" id="ARBA00022505"/>
    </source>
</evidence>
<feature type="binding site" evidence="5">
    <location>
        <position position="35"/>
    </location>
    <ligand>
        <name>molybdate</name>
        <dbReference type="ChEBI" id="CHEBI:36264"/>
    </ligand>
</feature>
<dbReference type="PANTHER" id="PTHR30632:SF0">
    <property type="entry name" value="SULFATE-BINDING PROTEIN"/>
    <property type="match status" value="1"/>
</dbReference>
<evidence type="ECO:0000256" key="5">
    <source>
        <dbReference type="PIRSR" id="PIRSR004846-1"/>
    </source>
</evidence>
<dbReference type="GO" id="GO:0046872">
    <property type="term" value="F:metal ion binding"/>
    <property type="evidence" value="ECO:0007669"/>
    <property type="project" value="UniProtKB-KW"/>
</dbReference>
<feature type="binding site" evidence="5">
    <location>
        <position position="63"/>
    </location>
    <ligand>
        <name>molybdate</name>
        <dbReference type="ChEBI" id="CHEBI:36264"/>
    </ligand>
</feature>